<keyword evidence="8" id="KW-1185">Reference proteome</keyword>
<comment type="subcellular location">
    <subcellularLocation>
        <location evidence="1">Membrane</location>
        <topology evidence="1">Multi-pass membrane protein</topology>
    </subcellularLocation>
</comment>
<feature type="transmembrane region" description="Helical" evidence="6">
    <location>
        <begin position="187"/>
        <end position="210"/>
    </location>
</feature>
<evidence type="ECO:0000256" key="6">
    <source>
        <dbReference type="SAM" id="Phobius"/>
    </source>
</evidence>
<keyword evidence="3 6" id="KW-0812">Transmembrane</keyword>
<reference evidence="7 8" key="1">
    <citation type="submission" date="2016-10" db="EMBL/GenBank/DDBJ databases">
        <authorList>
            <person name="de Groot N.N."/>
        </authorList>
    </citation>
    <scope>NUCLEOTIDE SEQUENCE [LARGE SCALE GENOMIC DNA]</scope>
    <source>
        <strain evidence="7 8">DSM 45610</strain>
    </source>
</reference>
<evidence type="ECO:0000256" key="1">
    <source>
        <dbReference type="ARBA" id="ARBA00004141"/>
    </source>
</evidence>
<dbReference type="InterPro" id="IPR022301">
    <property type="entry name" value="Integral_membrane_YjbE"/>
</dbReference>
<dbReference type="GO" id="GO:0016020">
    <property type="term" value="C:membrane"/>
    <property type="evidence" value="ECO:0007669"/>
    <property type="project" value="UniProtKB-SubCell"/>
</dbReference>
<dbReference type="Proteomes" id="UP000198534">
    <property type="component" value="Unassembled WGS sequence"/>
</dbReference>
<dbReference type="OrthoDB" id="5295733at2"/>
<dbReference type="AlphaFoldDB" id="A0A1H2YKQ6"/>
<feature type="transmembrane region" description="Helical" evidence="6">
    <location>
        <begin position="107"/>
        <end position="127"/>
    </location>
</feature>
<dbReference type="Pfam" id="PF03741">
    <property type="entry name" value="TerC"/>
    <property type="match status" value="1"/>
</dbReference>
<feature type="transmembrane region" description="Helical" evidence="6">
    <location>
        <begin position="133"/>
        <end position="152"/>
    </location>
</feature>
<name>A0A1H2YKQ6_9BACL</name>
<comment type="similarity">
    <text evidence="2">Belongs to the TerC family.</text>
</comment>
<evidence type="ECO:0000256" key="3">
    <source>
        <dbReference type="ARBA" id="ARBA00022692"/>
    </source>
</evidence>
<dbReference type="STRING" id="1048340.SAMN05444487_109108"/>
<dbReference type="InterPro" id="IPR005496">
    <property type="entry name" value="Integral_membrane_TerC"/>
</dbReference>
<protein>
    <submittedName>
        <fullName evidence="7">Integral membrane protein, YjbE family</fullName>
    </submittedName>
</protein>
<evidence type="ECO:0000256" key="4">
    <source>
        <dbReference type="ARBA" id="ARBA00022989"/>
    </source>
</evidence>
<evidence type="ECO:0000313" key="8">
    <source>
        <dbReference type="Proteomes" id="UP000198534"/>
    </source>
</evidence>
<dbReference type="PANTHER" id="PTHR30238">
    <property type="entry name" value="MEMBRANE BOUND PREDICTED REDOX MODULATOR"/>
    <property type="match status" value="1"/>
</dbReference>
<feature type="transmembrane region" description="Helical" evidence="6">
    <location>
        <begin position="43"/>
        <end position="63"/>
    </location>
</feature>
<feature type="transmembrane region" description="Helical" evidence="6">
    <location>
        <begin position="69"/>
        <end position="86"/>
    </location>
</feature>
<proteinExistence type="inferred from homology"/>
<dbReference type="PANTHER" id="PTHR30238:SF4">
    <property type="entry name" value="SLL1022 PROTEIN"/>
    <property type="match status" value="1"/>
</dbReference>
<gene>
    <name evidence="7" type="ORF">SAMN05444487_109108</name>
</gene>
<keyword evidence="5 6" id="KW-0472">Membrane</keyword>
<dbReference type="RefSeq" id="WP_091740177.1">
    <property type="nucleotide sequence ID" value="NZ_FNNQ01000009.1"/>
</dbReference>
<dbReference type="NCBIfam" id="TIGR03717">
    <property type="entry name" value="R_switched_YjbE"/>
    <property type="match status" value="1"/>
</dbReference>
<evidence type="ECO:0000256" key="2">
    <source>
        <dbReference type="ARBA" id="ARBA00007511"/>
    </source>
</evidence>
<dbReference type="EMBL" id="FNNQ01000009">
    <property type="protein sequence ID" value="SDX05660.1"/>
    <property type="molecule type" value="Genomic_DNA"/>
</dbReference>
<evidence type="ECO:0000256" key="5">
    <source>
        <dbReference type="ARBA" id="ARBA00023136"/>
    </source>
</evidence>
<evidence type="ECO:0000313" key="7">
    <source>
        <dbReference type="EMBL" id="SDX05660.1"/>
    </source>
</evidence>
<accession>A0A1H2YKQ6</accession>
<feature type="transmembrane region" description="Helical" evidence="6">
    <location>
        <begin position="12"/>
        <end position="31"/>
    </location>
</feature>
<organism evidence="7 8">
    <name type="scientific">Marininema mesophilum</name>
    <dbReference type="NCBI Taxonomy" id="1048340"/>
    <lineage>
        <taxon>Bacteria</taxon>
        <taxon>Bacillati</taxon>
        <taxon>Bacillota</taxon>
        <taxon>Bacilli</taxon>
        <taxon>Bacillales</taxon>
        <taxon>Thermoactinomycetaceae</taxon>
        <taxon>Marininema</taxon>
    </lineage>
</organism>
<keyword evidence="4 6" id="KW-1133">Transmembrane helix</keyword>
<sequence>MSIDFVMNLMQVIFVNVILSGDNAVVIALACKNVDPKLQKKAIVLGSAGAIGLRIILTFIAAWVLKIPLILFIAGIILCWIAMGLLKGEDESISVKSSNNLIDAFKTILIADVVMSIDNVIAVTGAAKGNLSIVIIGLIISIPIIIWGSHILMKVMNKVPIIVTLGAALLGYISGEMVMGDQIIGGYLHHIFSGFDYILPISLAIFVVLIGKVLKHKIEKVEQIKHSI</sequence>
<feature type="transmembrane region" description="Helical" evidence="6">
    <location>
        <begin position="159"/>
        <end position="175"/>
    </location>
</feature>